<comment type="caution">
    <text evidence="2">The sequence shown here is derived from an EMBL/GenBank/DDBJ whole genome shotgun (WGS) entry which is preliminary data.</text>
</comment>
<organism evidence="2 3">
    <name type="scientific">Aspergillus granulosus</name>
    <dbReference type="NCBI Taxonomy" id="176169"/>
    <lineage>
        <taxon>Eukaryota</taxon>
        <taxon>Fungi</taxon>
        <taxon>Dikarya</taxon>
        <taxon>Ascomycota</taxon>
        <taxon>Pezizomycotina</taxon>
        <taxon>Eurotiomycetes</taxon>
        <taxon>Eurotiomycetidae</taxon>
        <taxon>Eurotiales</taxon>
        <taxon>Aspergillaceae</taxon>
        <taxon>Aspergillus</taxon>
        <taxon>Aspergillus subgen. Nidulantes</taxon>
    </lineage>
</organism>
<sequence>MSSLAVIDVRFEHYHPKNTLGVHELKPRISWNFATEIPGFKQEEYKIELSCLAGDRVIKSRSATITLPYPSSAPLDEKTACSAEHHDAIGRKMKLRPKGKKKSPAMRLYAPGRP</sequence>
<feature type="compositionally biased region" description="Basic residues" evidence="1">
    <location>
        <begin position="93"/>
        <end position="104"/>
    </location>
</feature>
<dbReference type="Gene3D" id="2.60.40.10">
    <property type="entry name" value="Immunoglobulins"/>
    <property type="match status" value="1"/>
</dbReference>
<accession>A0ABR4GSH5</accession>
<protein>
    <submittedName>
        <fullName evidence="2">Uncharacterized protein</fullName>
    </submittedName>
</protein>
<dbReference type="InterPro" id="IPR013783">
    <property type="entry name" value="Ig-like_fold"/>
</dbReference>
<proteinExistence type="predicted"/>
<evidence type="ECO:0000313" key="3">
    <source>
        <dbReference type="Proteomes" id="UP001610334"/>
    </source>
</evidence>
<keyword evidence="3" id="KW-1185">Reference proteome</keyword>
<reference evidence="2 3" key="1">
    <citation type="submission" date="2024-07" db="EMBL/GenBank/DDBJ databases">
        <title>Section-level genome sequencing and comparative genomics of Aspergillus sections Usti and Cavernicolus.</title>
        <authorList>
            <consortium name="Lawrence Berkeley National Laboratory"/>
            <person name="Nybo J.L."/>
            <person name="Vesth T.C."/>
            <person name="Theobald S."/>
            <person name="Frisvad J.C."/>
            <person name="Larsen T.O."/>
            <person name="Kjaerboelling I."/>
            <person name="Rothschild-Mancinelli K."/>
            <person name="Lyhne E.K."/>
            <person name="Kogle M.E."/>
            <person name="Barry K."/>
            <person name="Clum A."/>
            <person name="Na H."/>
            <person name="Ledsgaard L."/>
            <person name="Lin J."/>
            <person name="Lipzen A."/>
            <person name="Kuo A."/>
            <person name="Riley R."/>
            <person name="Mondo S."/>
            <person name="Labutti K."/>
            <person name="Haridas S."/>
            <person name="Pangalinan J."/>
            <person name="Salamov A.A."/>
            <person name="Simmons B.A."/>
            <person name="Magnuson J.K."/>
            <person name="Chen J."/>
            <person name="Drula E."/>
            <person name="Henrissat B."/>
            <person name="Wiebenga A."/>
            <person name="Lubbers R.J."/>
            <person name="Gomes A.C."/>
            <person name="Makela M.R."/>
            <person name="Stajich J."/>
            <person name="Grigoriev I.V."/>
            <person name="Mortensen U.H."/>
            <person name="De Vries R.P."/>
            <person name="Baker S.E."/>
            <person name="Andersen M.R."/>
        </authorList>
    </citation>
    <scope>NUCLEOTIDE SEQUENCE [LARGE SCALE GENOMIC DNA]</scope>
    <source>
        <strain evidence="2 3">CBS 588.65</strain>
    </source>
</reference>
<dbReference type="EMBL" id="JBFXLT010000215">
    <property type="protein sequence ID" value="KAL2802025.1"/>
    <property type="molecule type" value="Genomic_DNA"/>
</dbReference>
<name>A0ABR4GSH5_9EURO</name>
<dbReference type="Pfam" id="PF25788">
    <property type="entry name" value="Ig_Rha78A_N"/>
    <property type="match status" value="1"/>
</dbReference>
<evidence type="ECO:0000313" key="2">
    <source>
        <dbReference type="EMBL" id="KAL2802025.1"/>
    </source>
</evidence>
<evidence type="ECO:0000256" key="1">
    <source>
        <dbReference type="SAM" id="MobiDB-lite"/>
    </source>
</evidence>
<feature type="region of interest" description="Disordered" evidence="1">
    <location>
        <begin position="93"/>
        <end position="114"/>
    </location>
</feature>
<gene>
    <name evidence="2" type="ORF">BJX63DRAFT_438261</name>
</gene>
<dbReference type="Proteomes" id="UP001610334">
    <property type="component" value="Unassembled WGS sequence"/>
</dbReference>